<evidence type="ECO:0000256" key="15">
    <source>
        <dbReference type="SAM" id="SignalP"/>
    </source>
</evidence>
<sequence>MAALYAFATLLTSDFYLPGALALAAALKDVHPTPAIPPEVDFQTVCLVTPETVDVSTIKLLRKAFNVVVGVEVIAQEDDKGLKLLGRPDLNTVLTKLHVFRLTQYSKIIFLDADVLPIRPLSHLFSLPHEFSAVPDVGWPDIFNSGVMVLSPGEDKFNELNTLLKSKGSWDGGDQGLLNEWRGGEWNRLSFTYNTTPTAAYTYAPAYERFGSQIKAIHFIGPNKPWNSIPHRPPFSGQQDSSAVTQVSQAYDYTSLLDRWFHVYDTYYRSQSIIPEAEFEVRRYTSAWDEQSGAEADAVSSVSSIVPSGALGLEDLKRLALEGMSAVSSDNRSGEGDYKSMPLEGRVDLMRPQQEPEDKVQPEATIIIRKPEAEAGPSMSVQTDDISTYHPPTSVPSDVPSSSPPHPIPLQPISPTPPPQLQADSVHPEPPRPPIQLQADIMYHEPTRPPVHHEQPKGQESSHVEIPRYLGEAPKEPTQQMEQRPPPRPASPPKVAWNPAIEPPPTTAPVSSVFPSDTYFPNVWDQHPSKLHDQARQYHAPHQQPSSPTPDSGAFFQPPPTPEIPESLRQQGHYRQVTGDDLLGFSPSPDRSKVKPVFPWEGQPRHMPKRVFPASDAPSPSEFMSSESEPPLPPAAPVSPPLPPRSQTLSPLQGLPISLTYANAWDNVPSIQKYASRLVRPPVLPLAPAFESDDWRRRGGRSWDDRTEASSRDGDDEDNADDDDEPQTQRLWAEDSDNETYTSKARSRGSSVSSTYVSKTKKKEYRVRGVQTISPEMRSQGVQVNTISQSPPRSTDKRGGTRKQWAPLSVATPSAPVVAHQISGGPELSMTTTYPSPVGDMRSPREHAFPDPPGTARVGKVAAADSPPPLRQTEAASPSIARQPSNDGSSLASPLSSVGPLSPPDSQPFSVTSPRKPGRVFDPARGVELFKRGSEEVLARFLKMSSWEE</sequence>
<evidence type="ECO:0000256" key="9">
    <source>
        <dbReference type="ARBA" id="ARBA00038162"/>
    </source>
</evidence>
<feature type="compositionally biased region" description="Polar residues" evidence="14">
    <location>
        <begin position="874"/>
        <end position="884"/>
    </location>
</feature>
<evidence type="ECO:0000256" key="8">
    <source>
        <dbReference type="ARBA" id="ARBA00023211"/>
    </source>
</evidence>
<keyword evidence="3" id="KW-0963">Cytoplasm</keyword>
<dbReference type="InParanoid" id="A0A2H3EBM0"/>
<evidence type="ECO:0000256" key="6">
    <source>
        <dbReference type="ARBA" id="ARBA00023056"/>
    </source>
</evidence>
<feature type="compositionally biased region" description="Pro residues" evidence="14">
    <location>
        <begin position="630"/>
        <end position="644"/>
    </location>
</feature>
<evidence type="ECO:0000313" key="17">
    <source>
        <dbReference type="Proteomes" id="UP000217790"/>
    </source>
</evidence>
<dbReference type="Pfam" id="PF01501">
    <property type="entry name" value="Glyco_transf_8"/>
    <property type="match status" value="1"/>
</dbReference>
<comment type="cofactor">
    <cofactor evidence="1">
        <name>Mn(2+)</name>
        <dbReference type="ChEBI" id="CHEBI:29035"/>
    </cofactor>
</comment>
<dbReference type="InterPro" id="IPR002495">
    <property type="entry name" value="Glyco_trans_8"/>
</dbReference>
<evidence type="ECO:0000256" key="5">
    <source>
        <dbReference type="ARBA" id="ARBA00022723"/>
    </source>
</evidence>
<evidence type="ECO:0000256" key="14">
    <source>
        <dbReference type="SAM" id="MobiDB-lite"/>
    </source>
</evidence>
<comment type="catalytic activity">
    <reaction evidence="11">
        <text>[1,4-alpha-D-glucosyl](n)-L-tyrosyl-[glycogenin] + UDP-alpha-D-glucose = [1,4-alpha-D-glucosyl](n+1)-L-tyrosyl-[glycogenin] + UDP + H(+)</text>
        <dbReference type="Rhea" id="RHEA:56560"/>
        <dbReference type="Rhea" id="RHEA-COMP:14606"/>
        <dbReference type="Rhea" id="RHEA-COMP:14607"/>
        <dbReference type="ChEBI" id="CHEBI:15378"/>
        <dbReference type="ChEBI" id="CHEBI:58223"/>
        <dbReference type="ChEBI" id="CHEBI:58885"/>
        <dbReference type="ChEBI" id="CHEBI:140574"/>
        <dbReference type="EC" id="2.4.1.186"/>
    </reaction>
</comment>
<evidence type="ECO:0000313" key="16">
    <source>
        <dbReference type="EMBL" id="PBL00539.1"/>
    </source>
</evidence>
<evidence type="ECO:0000256" key="7">
    <source>
        <dbReference type="ARBA" id="ARBA00023180"/>
    </source>
</evidence>
<comment type="catalytic activity">
    <reaction evidence="12">
        <text>L-tyrosyl-[glycogenin] + UDP-alpha-D-glucose = alpha-D-glucosyl-L-tyrosyl-[glycogenin] + UDP + H(+)</text>
        <dbReference type="Rhea" id="RHEA:23360"/>
        <dbReference type="Rhea" id="RHEA-COMP:14604"/>
        <dbReference type="Rhea" id="RHEA-COMP:14605"/>
        <dbReference type="ChEBI" id="CHEBI:15378"/>
        <dbReference type="ChEBI" id="CHEBI:46858"/>
        <dbReference type="ChEBI" id="CHEBI:58223"/>
        <dbReference type="ChEBI" id="CHEBI:58885"/>
        <dbReference type="ChEBI" id="CHEBI:140573"/>
        <dbReference type="EC" id="2.4.1.186"/>
    </reaction>
</comment>
<dbReference type="AlphaFoldDB" id="A0A2H3EBM0"/>
<evidence type="ECO:0000256" key="4">
    <source>
        <dbReference type="ARBA" id="ARBA00022679"/>
    </source>
</evidence>
<keyword evidence="5" id="KW-0479">Metal-binding</keyword>
<feature type="compositionally biased region" description="Basic and acidic residues" evidence="14">
    <location>
        <begin position="693"/>
        <end position="713"/>
    </location>
</feature>
<evidence type="ECO:0000256" key="3">
    <source>
        <dbReference type="ARBA" id="ARBA00022490"/>
    </source>
</evidence>
<comment type="subcellular location">
    <subcellularLocation>
        <location evidence="2">Cytoplasm</location>
    </subcellularLocation>
</comment>
<feature type="compositionally biased region" description="Low complexity" evidence="14">
    <location>
        <begin position="617"/>
        <end position="629"/>
    </location>
</feature>
<dbReference type="GO" id="GO:0008466">
    <property type="term" value="F:glycogenin glucosyltransferase activity"/>
    <property type="evidence" value="ECO:0007669"/>
    <property type="project" value="UniProtKB-EC"/>
</dbReference>
<proteinExistence type="inferred from homology"/>
<evidence type="ECO:0000256" key="13">
    <source>
        <dbReference type="ARBA" id="ARBA00057883"/>
    </source>
</evidence>
<feature type="compositionally biased region" description="Acidic residues" evidence="14">
    <location>
        <begin position="714"/>
        <end position="726"/>
    </location>
</feature>
<dbReference type="GO" id="GO:0046872">
    <property type="term" value="F:metal ion binding"/>
    <property type="evidence" value="ECO:0007669"/>
    <property type="project" value="UniProtKB-KW"/>
</dbReference>
<feature type="compositionally biased region" description="Basic and acidic residues" evidence="14">
    <location>
        <begin position="527"/>
        <end position="536"/>
    </location>
</feature>
<keyword evidence="8" id="KW-0464">Manganese</keyword>
<feature type="compositionally biased region" description="Low complexity" evidence="14">
    <location>
        <begin position="885"/>
        <end position="900"/>
    </location>
</feature>
<dbReference type="STRING" id="47427.A0A2H3EBM0"/>
<dbReference type="OMA" id="HAVFPWE"/>
<keyword evidence="17" id="KW-1185">Reference proteome</keyword>
<dbReference type="EC" id="2.4.1.186" evidence="10"/>
<evidence type="ECO:0000256" key="1">
    <source>
        <dbReference type="ARBA" id="ARBA00001936"/>
    </source>
</evidence>
<reference evidence="17" key="1">
    <citation type="journal article" date="2017" name="Nat. Ecol. Evol.">
        <title>Genome expansion and lineage-specific genetic innovations in the forest pathogenic fungi Armillaria.</title>
        <authorList>
            <person name="Sipos G."/>
            <person name="Prasanna A.N."/>
            <person name="Walter M.C."/>
            <person name="O'Connor E."/>
            <person name="Balint B."/>
            <person name="Krizsan K."/>
            <person name="Kiss B."/>
            <person name="Hess J."/>
            <person name="Varga T."/>
            <person name="Slot J."/>
            <person name="Riley R."/>
            <person name="Boka B."/>
            <person name="Rigling D."/>
            <person name="Barry K."/>
            <person name="Lee J."/>
            <person name="Mihaltcheva S."/>
            <person name="LaButti K."/>
            <person name="Lipzen A."/>
            <person name="Waldron R."/>
            <person name="Moloney N.M."/>
            <person name="Sperisen C."/>
            <person name="Kredics L."/>
            <person name="Vagvoelgyi C."/>
            <person name="Patrignani A."/>
            <person name="Fitzpatrick D."/>
            <person name="Nagy I."/>
            <person name="Doyle S."/>
            <person name="Anderson J.B."/>
            <person name="Grigoriev I.V."/>
            <person name="Gueldener U."/>
            <person name="Muensterkoetter M."/>
            <person name="Nagy L.G."/>
        </authorList>
    </citation>
    <scope>NUCLEOTIDE SEQUENCE [LARGE SCALE GENOMIC DNA]</scope>
    <source>
        <strain evidence="17">Ar21-2</strain>
    </source>
</reference>
<dbReference type="InterPro" id="IPR029044">
    <property type="entry name" value="Nucleotide-diphossugar_trans"/>
</dbReference>
<dbReference type="CDD" id="cd02537">
    <property type="entry name" value="GT8_Glycogenin"/>
    <property type="match status" value="1"/>
</dbReference>
<feature type="compositionally biased region" description="Pro residues" evidence="14">
    <location>
        <begin position="402"/>
        <end position="420"/>
    </location>
</feature>
<feature type="chain" id="PRO_5013601513" description="glycogenin glucosyltransferase" evidence="15">
    <location>
        <begin position="23"/>
        <end position="949"/>
    </location>
</feature>
<comment type="similarity">
    <text evidence="9">Belongs to the glycosyltransferase 8 family. Glycogenin subfamily.</text>
</comment>
<feature type="compositionally biased region" description="Polar residues" evidence="14">
    <location>
        <begin position="780"/>
        <end position="793"/>
    </location>
</feature>
<keyword evidence="6" id="KW-0320">Glycogen biosynthesis</keyword>
<dbReference type="GO" id="GO:0005737">
    <property type="term" value="C:cytoplasm"/>
    <property type="evidence" value="ECO:0007669"/>
    <property type="project" value="UniProtKB-SubCell"/>
</dbReference>
<evidence type="ECO:0000256" key="2">
    <source>
        <dbReference type="ARBA" id="ARBA00004496"/>
    </source>
</evidence>
<dbReference type="GO" id="GO:0005978">
    <property type="term" value="P:glycogen biosynthetic process"/>
    <property type="evidence" value="ECO:0007669"/>
    <property type="project" value="UniProtKB-KW"/>
</dbReference>
<dbReference type="InterPro" id="IPR050587">
    <property type="entry name" value="GNT1/Glycosyltrans_8"/>
</dbReference>
<dbReference type="PANTHER" id="PTHR11183">
    <property type="entry name" value="GLYCOGENIN SUBFAMILY MEMBER"/>
    <property type="match status" value="1"/>
</dbReference>
<dbReference type="Gene3D" id="3.90.550.10">
    <property type="entry name" value="Spore Coat Polysaccharide Biosynthesis Protein SpsA, Chain A"/>
    <property type="match status" value="1"/>
</dbReference>
<organism evidence="16 17">
    <name type="scientific">Armillaria gallica</name>
    <name type="common">Bulbous honey fungus</name>
    <name type="synonym">Armillaria bulbosa</name>
    <dbReference type="NCBI Taxonomy" id="47427"/>
    <lineage>
        <taxon>Eukaryota</taxon>
        <taxon>Fungi</taxon>
        <taxon>Dikarya</taxon>
        <taxon>Basidiomycota</taxon>
        <taxon>Agaricomycotina</taxon>
        <taxon>Agaricomycetes</taxon>
        <taxon>Agaricomycetidae</taxon>
        <taxon>Agaricales</taxon>
        <taxon>Marasmiineae</taxon>
        <taxon>Physalacriaceae</taxon>
        <taxon>Armillaria</taxon>
    </lineage>
</organism>
<evidence type="ECO:0000256" key="10">
    <source>
        <dbReference type="ARBA" id="ARBA00038934"/>
    </source>
</evidence>
<dbReference type="SUPFAM" id="SSF53448">
    <property type="entry name" value="Nucleotide-diphospho-sugar transferases"/>
    <property type="match status" value="1"/>
</dbReference>
<protein>
    <recommendedName>
        <fullName evidence="10">glycogenin glucosyltransferase</fullName>
        <ecNumber evidence="10">2.4.1.186</ecNumber>
    </recommendedName>
</protein>
<dbReference type="EMBL" id="KZ293646">
    <property type="protein sequence ID" value="PBL00539.1"/>
    <property type="molecule type" value="Genomic_DNA"/>
</dbReference>
<comment type="function">
    <text evidence="13">Self-glucosylating initiator of glycogen synthesis. It catalyzes the formation of a short alpha (1,4)-glucosyl chain covalently attached via a glucose 1-O-tyrosyl linkage to internal tyrosine residues and these chains act as primers for the elongation reaction catalyzed by glycogen synthase.</text>
</comment>
<feature type="signal peptide" evidence="15">
    <location>
        <begin position="1"/>
        <end position="22"/>
    </location>
</feature>
<name>A0A2H3EBM0_ARMGA</name>
<dbReference type="Proteomes" id="UP000217790">
    <property type="component" value="Unassembled WGS sequence"/>
</dbReference>
<feature type="region of interest" description="Disordered" evidence="14">
    <location>
        <begin position="369"/>
        <end position="652"/>
    </location>
</feature>
<feature type="compositionally biased region" description="Low complexity" evidence="14">
    <location>
        <begin position="390"/>
        <end position="401"/>
    </location>
</feature>
<keyword evidence="4" id="KW-0808">Transferase</keyword>
<dbReference type="OrthoDB" id="2014201at2759"/>
<gene>
    <name evidence="16" type="ORF">ARMGADRAFT_383542</name>
</gene>
<feature type="compositionally biased region" description="Low complexity" evidence="14">
    <location>
        <begin position="748"/>
        <end position="758"/>
    </location>
</feature>
<dbReference type="FunFam" id="3.90.550.10:FF:000092">
    <property type="entry name" value="Glycogenin 2"/>
    <property type="match status" value="1"/>
</dbReference>
<accession>A0A2H3EBM0</accession>
<keyword evidence="7" id="KW-0325">Glycoprotein</keyword>
<keyword evidence="15" id="KW-0732">Signal</keyword>
<evidence type="ECO:0000256" key="11">
    <source>
        <dbReference type="ARBA" id="ARBA00050886"/>
    </source>
</evidence>
<feature type="compositionally biased region" description="Basic and acidic residues" evidence="14">
    <location>
        <begin position="442"/>
        <end position="466"/>
    </location>
</feature>
<evidence type="ECO:0000256" key="12">
    <source>
        <dbReference type="ARBA" id="ARBA00052293"/>
    </source>
</evidence>
<feature type="region of interest" description="Disordered" evidence="14">
    <location>
        <begin position="685"/>
        <end position="926"/>
    </location>
</feature>